<feature type="compositionally biased region" description="Polar residues" evidence="1">
    <location>
        <begin position="210"/>
        <end position="219"/>
    </location>
</feature>
<feature type="compositionally biased region" description="Polar residues" evidence="1">
    <location>
        <begin position="59"/>
        <end position="69"/>
    </location>
</feature>
<accession>A0AAV0T4Z0</accession>
<dbReference type="EMBL" id="CANTFK010000350">
    <property type="protein sequence ID" value="CAI5714900.1"/>
    <property type="molecule type" value="Genomic_DNA"/>
</dbReference>
<evidence type="ECO:0000313" key="2">
    <source>
        <dbReference type="EMBL" id="CAI5714900.1"/>
    </source>
</evidence>
<feature type="compositionally biased region" description="Polar residues" evidence="1">
    <location>
        <begin position="248"/>
        <end position="260"/>
    </location>
</feature>
<reference evidence="2" key="1">
    <citation type="submission" date="2022-12" db="EMBL/GenBank/DDBJ databases">
        <authorList>
            <person name="Webb A."/>
        </authorList>
    </citation>
    <scope>NUCLEOTIDE SEQUENCE</scope>
    <source>
        <strain evidence="2">Pf2</strain>
    </source>
</reference>
<evidence type="ECO:0000256" key="1">
    <source>
        <dbReference type="SAM" id="MobiDB-lite"/>
    </source>
</evidence>
<feature type="compositionally biased region" description="Low complexity" evidence="1">
    <location>
        <begin position="370"/>
        <end position="384"/>
    </location>
</feature>
<dbReference type="AlphaFoldDB" id="A0AAV0T4Z0"/>
<proteinExistence type="predicted"/>
<comment type="caution">
    <text evidence="2">The sequence shown here is derived from an EMBL/GenBank/DDBJ whole genome shotgun (WGS) entry which is preliminary data.</text>
</comment>
<organism evidence="2 3">
    <name type="scientific">Peronospora farinosa</name>
    <dbReference type="NCBI Taxonomy" id="134698"/>
    <lineage>
        <taxon>Eukaryota</taxon>
        <taxon>Sar</taxon>
        <taxon>Stramenopiles</taxon>
        <taxon>Oomycota</taxon>
        <taxon>Peronosporomycetes</taxon>
        <taxon>Peronosporales</taxon>
        <taxon>Peronosporaceae</taxon>
        <taxon>Peronospora</taxon>
    </lineage>
</organism>
<gene>
    <name evidence="2" type="ORF">PFR002_LOCUS2999</name>
</gene>
<evidence type="ECO:0000313" key="3">
    <source>
        <dbReference type="Proteomes" id="UP001159659"/>
    </source>
</evidence>
<sequence>MPPKRGKADGSPAKEPMQSSTKRTRRDLSQPSQSASDTGVDLPSHDNVDEYPFLIVDYNETTPFPSPQSGDEHNSGECELKAPPSTPSASLARRREGGYVSGGLPPMPPPSEWMNSDGSSAALLQRATIDAHRFYSVFPLWKKQGKALGRAFPIPVVLRSNETADDYEAELWRRVTLHEDATKQRSQRISFAMKRAHEIMGNKRPPINSRHASSASPSGPSRKKTAGAASHKQPPAQALQRAKRPQAPMSQSSLGNPSTGQGFGAFASQTGGPTAFQQGSAYSLPCPPAQVAPDRSGDYAHLLAAAYPAAVQSQAKSAALKRQVTDLESQVSRLTSYLRDVRARDRQGYDRLKTRLDILERLVMRDPRQARSPPRSSSPLSPRSYTGASRLPRRLIGRDARLTVDVTIGLARPMWICDLFWINIPLQTTHVKYGVSLHIRWESEPII</sequence>
<feature type="region of interest" description="Disordered" evidence="1">
    <location>
        <begin position="1"/>
        <end position="104"/>
    </location>
</feature>
<feature type="region of interest" description="Disordered" evidence="1">
    <location>
        <begin position="199"/>
        <end position="265"/>
    </location>
</feature>
<feature type="compositionally biased region" description="Basic and acidic residues" evidence="1">
    <location>
        <begin position="70"/>
        <end position="80"/>
    </location>
</feature>
<dbReference type="Proteomes" id="UP001159659">
    <property type="component" value="Unassembled WGS sequence"/>
</dbReference>
<feature type="region of interest" description="Disordered" evidence="1">
    <location>
        <begin position="364"/>
        <end position="387"/>
    </location>
</feature>
<name>A0AAV0T4Z0_9STRA</name>
<protein>
    <submittedName>
        <fullName evidence="2">Uncharacterized protein</fullName>
    </submittedName>
</protein>